<protein>
    <submittedName>
        <fullName evidence="3">Uncharacterized protein (TIGR02246 family)</fullName>
    </submittedName>
</protein>
<evidence type="ECO:0000256" key="1">
    <source>
        <dbReference type="SAM" id="MobiDB-lite"/>
    </source>
</evidence>
<dbReference type="NCBIfam" id="TIGR02246">
    <property type="entry name" value="SgcJ/EcaC family oxidoreductase"/>
    <property type="match status" value="1"/>
</dbReference>
<feature type="region of interest" description="Disordered" evidence="1">
    <location>
        <begin position="1"/>
        <end position="24"/>
    </location>
</feature>
<name>A0A562BTC0_9BURK</name>
<feature type="compositionally biased region" description="Low complexity" evidence="1">
    <location>
        <begin position="9"/>
        <end position="23"/>
    </location>
</feature>
<dbReference type="Pfam" id="PF13474">
    <property type="entry name" value="SnoaL_3"/>
    <property type="match status" value="1"/>
</dbReference>
<dbReference type="AlphaFoldDB" id="A0A562BTC0"/>
<feature type="domain" description="SnoaL-like" evidence="2">
    <location>
        <begin position="33"/>
        <end position="151"/>
    </location>
</feature>
<evidence type="ECO:0000259" key="2">
    <source>
        <dbReference type="Pfam" id="PF13474"/>
    </source>
</evidence>
<reference evidence="3 4" key="1">
    <citation type="submission" date="2019-07" db="EMBL/GenBank/DDBJ databases">
        <title>Genome sequencing of lignin-degrading bacterial isolates.</title>
        <authorList>
            <person name="Gladden J."/>
        </authorList>
    </citation>
    <scope>NUCLEOTIDE SEQUENCE [LARGE SCALE GENOMIC DNA]</scope>
    <source>
        <strain evidence="3 4">J11</strain>
    </source>
</reference>
<dbReference type="InterPro" id="IPR011944">
    <property type="entry name" value="Steroid_delta5-4_isomerase"/>
</dbReference>
<sequence>MDNDASKMNAAAREGANGANGANGDDEAVLRGMIAAWGEALERRDVDAMTASYAPDVTLFDVKPPHAMQGVEAYRQTWQACFPFLPRRFRAERRDLALTVGADMALCHCLSRLTPVDEEHPAGGTWIRCTVVFARREGRWQVVHEHGSLPFDPVTERVVYIGDDVVGS</sequence>
<comment type="caution">
    <text evidence="3">The sequence shown here is derived from an EMBL/GenBank/DDBJ whole genome shotgun (WGS) entry which is preliminary data.</text>
</comment>
<organism evidence="3 4">
    <name type="scientific">Cupriavidus gilardii J11</name>
    <dbReference type="NCBI Taxonomy" id="936133"/>
    <lineage>
        <taxon>Bacteria</taxon>
        <taxon>Pseudomonadati</taxon>
        <taxon>Pseudomonadota</taxon>
        <taxon>Betaproteobacteria</taxon>
        <taxon>Burkholderiales</taxon>
        <taxon>Burkholderiaceae</taxon>
        <taxon>Cupriavidus</taxon>
    </lineage>
</organism>
<evidence type="ECO:0000313" key="3">
    <source>
        <dbReference type="EMBL" id="TWG88496.1"/>
    </source>
</evidence>
<dbReference type="EMBL" id="VLJN01000004">
    <property type="protein sequence ID" value="TWG88496.1"/>
    <property type="molecule type" value="Genomic_DNA"/>
</dbReference>
<accession>A0A562BTC0</accession>
<dbReference type="InterPro" id="IPR032710">
    <property type="entry name" value="NTF2-like_dom_sf"/>
</dbReference>
<dbReference type="Gene3D" id="3.10.450.50">
    <property type="match status" value="1"/>
</dbReference>
<proteinExistence type="predicted"/>
<gene>
    <name evidence="3" type="ORF">L602_001200000890</name>
</gene>
<dbReference type="InterPro" id="IPR037401">
    <property type="entry name" value="SnoaL-like"/>
</dbReference>
<dbReference type="Proteomes" id="UP000318141">
    <property type="component" value="Unassembled WGS sequence"/>
</dbReference>
<keyword evidence="4" id="KW-1185">Reference proteome</keyword>
<dbReference type="SUPFAM" id="SSF54427">
    <property type="entry name" value="NTF2-like"/>
    <property type="match status" value="1"/>
</dbReference>
<evidence type="ECO:0000313" key="4">
    <source>
        <dbReference type="Proteomes" id="UP000318141"/>
    </source>
</evidence>